<evidence type="ECO:0000313" key="6">
    <source>
        <dbReference type="Proteomes" id="UP001220962"/>
    </source>
</evidence>
<dbReference type="AlphaFoldDB" id="A0AAX3MY62"/>
<proteinExistence type="inferred from homology"/>
<dbReference type="RefSeq" id="WP_274358901.1">
    <property type="nucleotide sequence ID" value="NZ_CP118101.1"/>
</dbReference>
<evidence type="ECO:0000259" key="3">
    <source>
        <dbReference type="Pfam" id="PF13556"/>
    </source>
</evidence>
<evidence type="ECO:0000256" key="1">
    <source>
        <dbReference type="ARBA" id="ARBA00006754"/>
    </source>
</evidence>
<dbReference type="EMBL" id="CP118101">
    <property type="protein sequence ID" value="WDH81390.1"/>
    <property type="molecule type" value="Genomic_DNA"/>
</dbReference>
<dbReference type="InterPro" id="IPR042070">
    <property type="entry name" value="PucR_C-HTH_sf"/>
</dbReference>
<dbReference type="PANTHER" id="PTHR33744">
    <property type="entry name" value="CARBOHYDRATE DIACID REGULATOR"/>
    <property type="match status" value="1"/>
</dbReference>
<feature type="domain" description="PucR C-terminal helix-turn-helix" evidence="3">
    <location>
        <begin position="488"/>
        <end position="545"/>
    </location>
</feature>
<comment type="similarity">
    <text evidence="1">Belongs to the CdaR family.</text>
</comment>
<evidence type="ECO:0000259" key="4">
    <source>
        <dbReference type="Pfam" id="PF17853"/>
    </source>
</evidence>
<dbReference type="Pfam" id="PF07905">
    <property type="entry name" value="PucR"/>
    <property type="match status" value="1"/>
</dbReference>
<dbReference type="InterPro" id="IPR025736">
    <property type="entry name" value="PucR_C-HTH_dom"/>
</dbReference>
<dbReference type="InterPro" id="IPR012914">
    <property type="entry name" value="PucR_dom"/>
</dbReference>
<sequence length="562" mass="63362">MALTLKKILKLPFFYGASVVAGENGLDSTIESVNVMVKLPHQESASPDIATWLCRGQLLFTTEHVILSNHRVLSAFIHQMSEAGCAGMIIKASHHISPLPKTMLSASSTLQMPIAVLPNEKGLGDMMSQVMSILLNEKQVELERTFEIHRKFSKLFLNGATMSDIAQTLTSVVHHPILITNSKRTMVGWSASARSWAVSEEFREELLQFIVNQSPTENSLSYYKTTSGERLGVYPIHSSGNLKGYIIVMHTDETLKTLLMPLEQAAQVIALESVKQAALMEGSNRLREEFFSELLDNGYTSVQEIMKRGEKYGLQSKGTYWVAVCQVDSSLDGRISFPFNSRDYEYLQEQIQAYLDAKHMNAITTVKGDHIVIILTSNDLSVSQQEGRLIQLLQSALSHLRKSNDNHLFSIGLSNHADQLDRLARAYQEAVLALKHAHDSRSSTSVHAYRVQQVPDLIRMLPYHKLREFCSSILKSIAFPKSDENIELLQTLDVYLQQNCNVKETARVLFLHRNTVFYRLNKCESLLQLSFKDPVDLLKLQMAVMIHHILKSHEIQAEHTLS</sequence>
<evidence type="ECO:0000313" key="5">
    <source>
        <dbReference type="EMBL" id="WDH81390.1"/>
    </source>
</evidence>
<dbReference type="Proteomes" id="UP001220962">
    <property type="component" value="Chromosome"/>
</dbReference>
<protein>
    <submittedName>
        <fullName evidence="5">Helix-turn-helix domain-containing protein</fullName>
    </submittedName>
</protein>
<dbReference type="InterPro" id="IPR041522">
    <property type="entry name" value="CdaR_GGDEF"/>
</dbReference>
<dbReference type="Pfam" id="PF17853">
    <property type="entry name" value="GGDEF_2"/>
    <property type="match status" value="1"/>
</dbReference>
<dbReference type="Gene3D" id="1.10.10.2840">
    <property type="entry name" value="PucR C-terminal helix-turn-helix domain"/>
    <property type="match status" value="1"/>
</dbReference>
<name>A0AAX3MY62_9BACL</name>
<reference evidence="5" key="1">
    <citation type="submission" date="2023-02" db="EMBL/GenBank/DDBJ databases">
        <title>Pathogen: clinical or host-associated sample.</title>
        <authorList>
            <person name="Hergert J."/>
            <person name="Casey R."/>
            <person name="Wagner J."/>
            <person name="Young E.L."/>
            <person name="Oakeson K.F."/>
        </authorList>
    </citation>
    <scope>NUCLEOTIDE SEQUENCE</scope>
    <source>
        <strain evidence="5">2022CK-00830</strain>
    </source>
</reference>
<organism evidence="5 6">
    <name type="scientific">Paenibacillus urinalis</name>
    <dbReference type="NCBI Taxonomy" id="521520"/>
    <lineage>
        <taxon>Bacteria</taxon>
        <taxon>Bacillati</taxon>
        <taxon>Bacillota</taxon>
        <taxon>Bacilli</taxon>
        <taxon>Bacillales</taxon>
        <taxon>Paenibacillaceae</taxon>
        <taxon>Paenibacillus</taxon>
    </lineage>
</organism>
<gene>
    <name evidence="5" type="ORF">PUW23_17885</name>
</gene>
<dbReference type="Pfam" id="PF13556">
    <property type="entry name" value="HTH_30"/>
    <property type="match status" value="1"/>
</dbReference>
<dbReference type="InterPro" id="IPR051448">
    <property type="entry name" value="CdaR-like_regulators"/>
</dbReference>
<feature type="domain" description="Purine catabolism PurC-like" evidence="2">
    <location>
        <begin position="8"/>
        <end position="133"/>
    </location>
</feature>
<accession>A0AAX3MY62</accession>
<evidence type="ECO:0000259" key="2">
    <source>
        <dbReference type="Pfam" id="PF07905"/>
    </source>
</evidence>
<dbReference type="PANTHER" id="PTHR33744:SF1">
    <property type="entry name" value="DNA-BINDING TRANSCRIPTIONAL ACTIVATOR ADER"/>
    <property type="match status" value="1"/>
</dbReference>
<feature type="domain" description="CdaR GGDEF-like" evidence="4">
    <location>
        <begin position="302"/>
        <end position="435"/>
    </location>
</feature>